<dbReference type="OrthoDB" id="297482at2157"/>
<protein>
    <recommendedName>
        <fullName evidence="1">DUF8075 domain-containing protein</fullName>
    </recommendedName>
</protein>
<name>A0A7D5P602_9EURY</name>
<dbReference type="EMBL" id="CP058909">
    <property type="protein sequence ID" value="QLH81743.1"/>
    <property type="molecule type" value="Genomic_DNA"/>
</dbReference>
<dbReference type="GeneID" id="56082710"/>
<organism evidence="2 3">
    <name type="scientific">Halosimplex pelagicum</name>
    <dbReference type="NCBI Taxonomy" id="869886"/>
    <lineage>
        <taxon>Archaea</taxon>
        <taxon>Methanobacteriati</taxon>
        <taxon>Methanobacteriota</taxon>
        <taxon>Stenosarchaea group</taxon>
        <taxon>Halobacteria</taxon>
        <taxon>Halobacteriales</taxon>
        <taxon>Haloarculaceae</taxon>
        <taxon>Halosimplex</taxon>
    </lineage>
</organism>
<reference evidence="2 3" key="1">
    <citation type="submission" date="2020-07" db="EMBL/GenBank/DDBJ databases">
        <title>Halosimplex litoreum sp. nov. and Halosimplex rubrum sp. nov., isolated from different salt environments.</title>
        <authorList>
            <person name="Cui H."/>
        </authorList>
    </citation>
    <scope>NUCLEOTIDE SEQUENCE [LARGE SCALE GENOMIC DNA]</scope>
    <source>
        <strain evidence="2 3">R2</strain>
    </source>
</reference>
<evidence type="ECO:0000313" key="3">
    <source>
        <dbReference type="Proteomes" id="UP000509346"/>
    </source>
</evidence>
<sequence>MPVIRLEADSPERTQIGEGLVKFAVQAGRLETGREEGRYFLRHDDGCAVDGRRIAPGDPFAFDTESGEIRCLDHVDEGAAAARAERE</sequence>
<dbReference type="Pfam" id="PF26276">
    <property type="entry name" value="DUF8075"/>
    <property type="match status" value="1"/>
</dbReference>
<dbReference type="Proteomes" id="UP000509346">
    <property type="component" value="Chromosome"/>
</dbReference>
<feature type="domain" description="DUF8075" evidence="1">
    <location>
        <begin position="1"/>
        <end position="77"/>
    </location>
</feature>
<accession>A0A7D5P602</accession>
<gene>
    <name evidence="2" type="ORF">HZS54_08935</name>
</gene>
<evidence type="ECO:0000259" key="1">
    <source>
        <dbReference type="Pfam" id="PF26276"/>
    </source>
</evidence>
<keyword evidence="3" id="KW-1185">Reference proteome</keyword>
<dbReference type="KEGG" id="hpel:HZS54_08935"/>
<proteinExistence type="predicted"/>
<evidence type="ECO:0000313" key="2">
    <source>
        <dbReference type="EMBL" id="QLH81743.1"/>
    </source>
</evidence>
<dbReference type="AlphaFoldDB" id="A0A7D5P602"/>
<dbReference type="RefSeq" id="WP_179922045.1">
    <property type="nucleotide sequence ID" value="NZ_CP058909.1"/>
</dbReference>
<dbReference type="InterPro" id="IPR058388">
    <property type="entry name" value="DUF8075"/>
</dbReference>